<evidence type="ECO:0000259" key="1">
    <source>
        <dbReference type="PROSITE" id="PS51787"/>
    </source>
</evidence>
<organism evidence="2 3">
    <name type="scientific">Engystomops pustulosus</name>
    <name type="common">Tungara frog</name>
    <name type="synonym">Physalaemus pustulosus</name>
    <dbReference type="NCBI Taxonomy" id="76066"/>
    <lineage>
        <taxon>Eukaryota</taxon>
        <taxon>Metazoa</taxon>
        <taxon>Chordata</taxon>
        <taxon>Craniata</taxon>
        <taxon>Vertebrata</taxon>
        <taxon>Euteleostomi</taxon>
        <taxon>Amphibia</taxon>
        <taxon>Batrachia</taxon>
        <taxon>Anura</taxon>
        <taxon>Neobatrachia</taxon>
        <taxon>Hyloidea</taxon>
        <taxon>Leptodactylidae</taxon>
        <taxon>Leiuperinae</taxon>
        <taxon>Engystomops</taxon>
    </lineage>
</organism>
<dbReference type="GO" id="GO:0030163">
    <property type="term" value="P:protein catabolic process"/>
    <property type="evidence" value="ECO:0007669"/>
    <property type="project" value="InterPro"/>
</dbReference>
<dbReference type="PANTHER" id="PTHR10046">
    <property type="entry name" value="ATP DEPENDENT LON PROTEASE FAMILY MEMBER"/>
    <property type="match status" value="1"/>
</dbReference>
<feature type="non-terminal residue" evidence="2">
    <location>
        <position position="123"/>
    </location>
</feature>
<dbReference type="InterPro" id="IPR015947">
    <property type="entry name" value="PUA-like_sf"/>
</dbReference>
<evidence type="ECO:0000313" key="2">
    <source>
        <dbReference type="EMBL" id="KAG8537047.1"/>
    </source>
</evidence>
<proteinExistence type="predicted"/>
<dbReference type="GO" id="GO:0005524">
    <property type="term" value="F:ATP binding"/>
    <property type="evidence" value="ECO:0007669"/>
    <property type="project" value="InterPro"/>
</dbReference>
<feature type="domain" description="Lon N-terminal" evidence="1">
    <location>
        <begin position="1"/>
        <end position="123"/>
    </location>
</feature>
<accession>A0AAV6YPE0</accession>
<dbReference type="GO" id="GO:0004176">
    <property type="term" value="F:ATP-dependent peptidase activity"/>
    <property type="evidence" value="ECO:0007669"/>
    <property type="project" value="InterPro"/>
</dbReference>
<dbReference type="Pfam" id="PF02190">
    <property type="entry name" value="LON_substr_bdg"/>
    <property type="match status" value="1"/>
</dbReference>
<dbReference type="EMBL" id="WNYA01034560">
    <property type="protein sequence ID" value="KAG8537047.1"/>
    <property type="molecule type" value="Genomic_DNA"/>
</dbReference>
<evidence type="ECO:0000313" key="3">
    <source>
        <dbReference type="Proteomes" id="UP000824782"/>
    </source>
</evidence>
<reference evidence="2" key="1">
    <citation type="thesis" date="2020" institute="ProQuest LLC" country="789 East Eisenhower Parkway, Ann Arbor, MI, USA">
        <title>Comparative Genomics and Chromosome Evolution.</title>
        <authorList>
            <person name="Mudd A.B."/>
        </authorList>
    </citation>
    <scope>NUCLEOTIDE SEQUENCE</scope>
    <source>
        <strain evidence="2">237g6f4</strain>
        <tissue evidence="2">Blood</tissue>
    </source>
</reference>
<dbReference type="InterPro" id="IPR046336">
    <property type="entry name" value="Lon_prtase_N_sf"/>
</dbReference>
<feature type="non-terminal residue" evidence="2">
    <location>
        <position position="1"/>
    </location>
</feature>
<keyword evidence="3" id="KW-1185">Reference proteome</keyword>
<dbReference type="GO" id="GO:0004252">
    <property type="term" value="F:serine-type endopeptidase activity"/>
    <property type="evidence" value="ECO:0007669"/>
    <property type="project" value="InterPro"/>
</dbReference>
<dbReference type="SUPFAM" id="SSF88697">
    <property type="entry name" value="PUA domain-like"/>
    <property type="match status" value="1"/>
</dbReference>
<dbReference type="InterPro" id="IPR027065">
    <property type="entry name" value="Lon_Prtase"/>
</dbReference>
<dbReference type="Proteomes" id="UP000824782">
    <property type="component" value="Unassembled WGS sequence"/>
</dbReference>
<name>A0AAV6YPE0_ENGPU</name>
<dbReference type="InterPro" id="IPR003111">
    <property type="entry name" value="Lon_prtase_N"/>
</dbReference>
<dbReference type="AlphaFoldDB" id="A0AAV6YPE0"/>
<dbReference type="Gene3D" id="2.30.130.40">
    <property type="entry name" value="LON domain-like"/>
    <property type="match status" value="1"/>
</dbReference>
<protein>
    <recommendedName>
        <fullName evidence="1">Lon N-terminal domain-containing protein</fullName>
    </recommendedName>
</protein>
<comment type="caution">
    <text evidence="2">The sequence shown here is derived from an EMBL/GenBank/DDBJ whole genome shotgun (WGS) entry which is preliminary data.</text>
</comment>
<dbReference type="PROSITE" id="PS51787">
    <property type="entry name" value="LON_N"/>
    <property type="match status" value="1"/>
</dbReference>
<sequence length="123" mass="13990">RIGTAALVVQVVGSNWPKPHYTLLVTGLCRFQILEVLKERPYPIAVVEQLDRLEELSDKTEFKEALGELTEQFYKYAVQLVDMLDNSVPAVAKLKKLLNNLPKELLPDVLTSIIRTTNEEKLQ</sequence>
<gene>
    <name evidence="2" type="ORF">GDO81_025168</name>
</gene>